<dbReference type="InterPro" id="IPR046848">
    <property type="entry name" value="E_motif"/>
</dbReference>
<dbReference type="KEGG" id="nnu:104589560"/>
<dbReference type="PANTHER" id="PTHR47926:SF412">
    <property type="entry name" value="PENTATRICOPEPTIDE REPEAT-CONTAINING PROTEIN"/>
    <property type="match status" value="1"/>
</dbReference>
<evidence type="ECO:0000256" key="2">
    <source>
        <dbReference type="PROSITE-ProRule" id="PRU00708"/>
    </source>
</evidence>
<dbReference type="InterPro" id="IPR046960">
    <property type="entry name" value="PPR_At4g14850-like_plant"/>
</dbReference>
<feature type="repeat" description="PPR" evidence="2">
    <location>
        <begin position="493"/>
        <end position="523"/>
    </location>
</feature>
<feature type="repeat" description="PPR" evidence="2">
    <location>
        <begin position="422"/>
        <end position="456"/>
    </location>
</feature>
<keyword evidence="4" id="KW-1185">Reference proteome</keyword>
<dbReference type="OMA" id="VACAMIN"/>
<keyword evidence="1" id="KW-0677">Repeat</keyword>
<feature type="domain" description="Reverse transcriptase Ty1/copia-type" evidence="3">
    <location>
        <begin position="7"/>
        <end position="97"/>
    </location>
</feature>
<dbReference type="PROSITE" id="PS51375">
    <property type="entry name" value="PPR"/>
    <property type="match status" value="4"/>
</dbReference>
<dbReference type="AlphaFoldDB" id="A0A1U7Z5U2"/>
<name>A0A1U7Z5U2_NELNU</name>
<protein>
    <submittedName>
        <fullName evidence="5">Pentatricopeptide repeat-containing protein At4g38010-like</fullName>
    </submittedName>
</protein>
<gene>
    <name evidence="5" type="primary">LOC104589560</name>
</gene>
<dbReference type="GO" id="GO:0009451">
    <property type="term" value="P:RNA modification"/>
    <property type="evidence" value="ECO:0007669"/>
    <property type="project" value="InterPro"/>
</dbReference>
<dbReference type="Pfam" id="PF01535">
    <property type="entry name" value="PPR"/>
    <property type="match status" value="5"/>
</dbReference>
<dbReference type="Proteomes" id="UP000189703">
    <property type="component" value="Unplaced"/>
</dbReference>
<dbReference type="FunFam" id="1.25.40.10:FF:000090">
    <property type="entry name" value="Pentatricopeptide repeat-containing protein, chloroplastic"/>
    <property type="match status" value="1"/>
</dbReference>
<dbReference type="InterPro" id="IPR011990">
    <property type="entry name" value="TPR-like_helical_dom_sf"/>
</dbReference>
<feature type="repeat" description="PPR" evidence="2">
    <location>
        <begin position="220"/>
        <end position="254"/>
    </location>
</feature>
<dbReference type="GO" id="GO:0003729">
    <property type="term" value="F:mRNA binding"/>
    <property type="evidence" value="ECO:0007669"/>
    <property type="project" value="UniProtKB-ARBA"/>
</dbReference>
<sequence length="706" mass="79803">MNYLHENHTFDLVKLPKGKKALKNKWVFKLNAENKNSQSRYKLRLVVKGFGQKKGVDFDDIFSLTVKMSSVCVALGLVVSLDLKVEQLDVKMTFLHEAKYIAVTEACKEMLWMKRFLQNLGRDWVQDLPSVLRKFKFQRMPKLIVNSMMPSTTLSASLNFNLDLRKDKDQLSQIQAQMISTGLIHHLPAASKLVVSFASNPLVEATCIARLIAEQIEGLDIYTWNAVIRGYLEGESPKEAILVYAHVRRKGLKVDSYSLMFAIKACRLILGMREGEEIHSQVFKMGFLSEIITRTALLHFYGVFGNPESAQQVFDESPRRDSALWNALIAAYAHRSYLYKALSVACAMINDCVRPNGVAVVSILSACSSLTALREGKMLHCYVLRNLIDVDVFVANALIDMYSKCRCLFNAHQLFQRMPMKNVISWTSIINGYSNSNFPDGALALFKEMERAKVRPDEITMLGIVSMCSKLGRFEPGEWIDNYVEKNGFKKGNVCMENALMDMHAKCGNIKKACQIFEQMEKKTVVSWTSIIHGLALHGKGIPALLRFSQMQREGFRPDCIVFLSILSACSHAGLVDEGRKCFKSMIEDYSITPWMEHYGCMVDLLCRAGLLDDAFEFVGKMPINPDVIVYRMLLGACKNQGNISLAKRIMNYLTELEPRHSGNYILMSNCYASMGEWDNAKQVRTNMVVRGVVKLDPACSEIQVN</sequence>
<evidence type="ECO:0000256" key="1">
    <source>
        <dbReference type="ARBA" id="ARBA00022737"/>
    </source>
</evidence>
<dbReference type="Pfam" id="PF13041">
    <property type="entry name" value="PPR_2"/>
    <property type="match status" value="1"/>
</dbReference>
<dbReference type="PANTHER" id="PTHR47926">
    <property type="entry name" value="PENTATRICOPEPTIDE REPEAT-CONTAINING PROTEIN"/>
    <property type="match status" value="1"/>
</dbReference>
<dbReference type="eggNOG" id="KOG0017">
    <property type="taxonomic scope" value="Eukaryota"/>
</dbReference>
<evidence type="ECO:0000259" key="3">
    <source>
        <dbReference type="Pfam" id="PF07727"/>
    </source>
</evidence>
<dbReference type="Gene3D" id="1.25.40.10">
    <property type="entry name" value="Tetratricopeptide repeat domain"/>
    <property type="match status" value="3"/>
</dbReference>
<feature type="repeat" description="PPR" evidence="2">
    <location>
        <begin position="524"/>
        <end position="558"/>
    </location>
</feature>
<dbReference type="RefSeq" id="XP_010246212.1">
    <property type="nucleotide sequence ID" value="XM_010247910.1"/>
</dbReference>
<proteinExistence type="predicted"/>
<organism evidence="4 5">
    <name type="scientific">Nelumbo nucifera</name>
    <name type="common">Sacred lotus</name>
    <dbReference type="NCBI Taxonomy" id="4432"/>
    <lineage>
        <taxon>Eukaryota</taxon>
        <taxon>Viridiplantae</taxon>
        <taxon>Streptophyta</taxon>
        <taxon>Embryophyta</taxon>
        <taxon>Tracheophyta</taxon>
        <taxon>Spermatophyta</taxon>
        <taxon>Magnoliopsida</taxon>
        <taxon>Proteales</taxon>
        <taxon>Nelumbonaceae</taxon>
        <taxon>Nelumbo</taxon>
    </lineage>
</organism>
<dbReference type="STRING" id="4432.A0A1U7Z5U2"/>
<dbReference type="InterPro" id="IPR002885">
    <property type="entry name" value="PPR_rpt"/>
</dbReference>
<reference evidence="5" key="1">
    <citation type="submission" date="2025-08" db="UniProtKB">
        <authorList>
            <consortium name="RefSeq"/>
        </authorList>
    </citation>
    <scope>IDENTIFICATION</scope>
</reference>
<evidence type="ECO:0000313" key="4">
    <source>
        <dbReference type="Proteomes" id="UP000189703"/>
    </source>
</evidence>
<dbReference type="NCBIfam" id="TIGR00756">
    <property type="entry name" value="PPR"/>
    <property type="match status" value="4"/>
</dbReference>
<dbReference type="InParanoid" id="A0A1U7Z5U2"/>
<dbReference type="GeneID" id="104589560"/>
<dbReference type="InterPro" id="IPR013103">
    <property type="entry name" value="RVT_2"/>
</dbReference>
<accession>A0A1U7Z5U2</accession>
<dbReference type="Pfam" id="PF20431">
    <property type="entry name" value="E_motif"/>
    <property type="match status" value="1"/>
</dbReference>
<dbReference type="Pfam" id="PF12854">
    <property type="entry name" value="PPR_1"/>
    <property type="match status" value="1"/>
</dbReference>
<evidence type="ECO:0000313" key="5">
    <source>
        <dbReference type="RefSeq" id="XP_010246212.1"/>
    </source>
</evidence>
<dbReference type="Pfam" id="PF07727">
    <property type="entry name" value="RVT_2"/>
    <property type="match status" value="1"/>
</dbReference>
<dbReference type="OrthoDB" id="185373at2759"/>
<dbReference type="eggNOG" id="KOG4197">
    <property type="taxonomic scope" value="Eukaryota"/>
</dbReference>
<dbReference type="FunFam" id="1.25.40.10:FF:000073">
    <property type="entry name" value="Pentatricopeptide repeat-containing protein chloroplastic"/>
    <property type="match status" value="1"/>
</dbReference>